<evidence type="ECO:0000313" key="1">
    <source>
        <dbReference type="EMBL" id="JAH40994.1"/>
    </source>
</evidence>
<sequence>MVPLWKMHCCETYLLYFQKVHLFTVCSISVRDTGNRSCSLVPE</sequence>
<organism evidence="1">
    <name type="scientific">Anguilla anguilla</name>
    <name type="common">European freshwater eel</name>
    <name type="synonym">Muraena anguilla</name>
    <dbReference type="NCBI Taxonomy" id="7936"/>
    <lineage>
        <taxon>Eukaryota</taxon>
        <taxon>Metazoa</taxon>
        <taxon>Chordata</taxon>
        <taxon>Craniata</taxon>
        <taxon>Vertebrata</taxon>
        <taxon>Euteleostomi</taxon>
        <taxon>Actinopterygii</taxon>
        <taxon>Neopterygii</taxon>
        <taxon>Teleostei</taxon>
        <taxon>Anguilliformes</taxon>
        <taxon>Anguillidae</taxon>
        <taxon>Anguilla</taxon>
    </lineage>
</organism>
<dbReference type="EMBL" id="GBXM01067583">
    <property type="protein sequence ID" value="JAH40994.1"/>
    <property type="molecule type" value="Transcribed_RNA"/>
</dbReference>
<proteinExistence type="predicted"/>
<name>A0A0E9SHZ4_ANGAN</name>
<protein>
    <submittedName>
        <fullName evidence="1">Uncharacterized protein</fullName>
    </submittedName>
</protein>
<accession>A0A0E9SHZ4</accession>
<reference evidence="1" key="1">
    <citation type="submission" date="2014-11" db="EMBL/GenBank/DDBJ databases">
        <authorList>
            <person name="Amaro Gonzalez C."/>
        </authorList>
    </citation>
    <scope>NUCLEOTIDE SEQUENCE</scope>
</reference>
<dbReference type="AlphaFoldDB" id="A0A0E9SHZ4"/>
<reference evidence="1" key="2">
    <citation type="journal article" date="2015" name="Fish Shellfish Immunol.">
        <title>Early steps in the European eel (Anguilla anguilla)-Vibrio vulnificus interaction in the gills: Role of the RtxA13 toxin.</title>
        <authorList>
            <person name="Callol A."/>
            <person name="Pajuelo D."/>
            <person name="Ebbesson L."/>
            <person name="Teles M."/>
            <person name="MacKenzie S."/>
            <person name="Amaro C."/>
        </authorList>
    </citation>
    <scope>NUCLEOTIDE SEQUENCE</scope>
</reference>